<protein>
    <recommendedName>
        <fullName evidence="3">AMP-dependent synthetase/ligase domain-containing protein</fullName>
    </recommendedName>
</protein>
<reference evidence="4" key="3">
    <citation type="submission" date="2015-02" db="UniProtKB">
        <authorList>
            <consortium name="EnsemblProtists"/>
        </authorList>
    </citation>
    <scope>IDENTIFICATION</scope>
    <source>
        <strain evidence="4">DAOM BR144</strain>
    </source>
</reference>
<dbReference type="Pfam" id="PF00501">
    <property type="entry name" value="AMP-binding"/>
    <property type="match status" value="1"/>
</dbReference>
<sequence>MIFTSPYPKVAIPQDQTLYSYVEKQAREMPGTAAFICGLSKRQITFAQLFTQTQQIVAGLHANGIKRGDVVILHSFNCIEYPVVFFALNRIGAICSPTSPLFTPQELADQINLAKAKAVISHKMLAPAAIAAAKIAKVPENQIYTLAQAPEIPKAYVVLKAGGEALTAQEVMDYVSSKVASFKKVRDVEFIAEVPKSLSGKILRRELQEKENEKIKAASAPQSRL</sequence>
<reference evidence="5" key="1">
    <citation type="journal article" date="2010" name="Genome Biol.">
        <title>Genome sequence of the necrotrophic plant pathogen Pythium ultimum reveals original pathogenicity mechanisms and effector repertoire.</title>
        <authorList>
            <person name="Levesque C.A."/>
            <person name="Brouwer H."/>
            <person name="Cano L."/>
            <person name="Hamilton J.P."/>
            <person name="Holt C."/>
            <person name="Huitema E."/>
            <person name="Raffaele S."/>
            <person name="Robideau G.P."/>
            <person name="Thines M."/>
            <person name="Win J."/>
            <person name="Zerillo M.M."/>
            <person name="Beakes G.W."/>
            <person name="Boore J.L."/>
            <person name="Busam D."/>
            <person name="Dumas B."/>
            <person name="Ferriera S."/>
            <person name="Fuerstenberg S.I."/>
            <person name="Gachon C.M."/>
            <person name="Gaulin E."/>
            <person name="Govers F."/>
            <person name="Grenville-Briggs L."/>
            <person name="Horner N."/>
            <person name="Hostetler J."/>
            <person name="Jiang R.H."/>
            <person name="Johnson J."/>
            <person name="Krajaejun T."/>
            <person name="Lin H."/>
            <person name="Meijer H.J."/>
            <person name="Moore B."/>
            <person name="Morris P."/>
            <person name="Phuntmart V."/>
            <person name="Puiu D."/>
            <person name="Shetty J."/>
            <person name="Stajich J.E."/>
            <person name="Tripathy S."/>
            <person name="Wawra S."/>
            <person name="van West P."/>
            <person name="Whitty B.R."/>
            <person name="Coutinho P.M."/>
            <person name="Henrissat B."/>
            <person name="Martin F."/>
            <person name="Thomas P.D."/>
            <person name="Tyler B.M."/>
            <person name="De Vries R.P."/>
            <person name="Kamoun S."/>
            <person name="Yandell M."/>
            <person name="Tisserat N."/>
            <person name="Buell C.R."/>
        </authorList>
    </citation>
    <scope>NUCLEOTIDE SEQUENCE</scope>
    <source>
        <strain evidence="5">DAOM:BR144</strain>
    </source>
</reference>
<evidence type="ECO:0000259" key="3">
    <source>
        <dbReference type="Pfam" id="PF00501"/>
    </source>
</evidence>
<keyword evidence="5" id="KW-1185">Reference proteome</keyword>
<feature type="domain" description="AMP-dependent synthetase/ligase" evidence="3">
    <location>
        <begin position="23"/>
        <end position="152"/>
    </location>
</feature>
<dbReference type="InterPro" id="IPR042099">
    <property type="entry name" value="ANL_N_sf"/>
</dbReference>
<name>K3WMF3_GLOUD</name>
<reference evidence="5" key="2">
    <citation type="submission" date="2010-04" db="EMBL/GenBank/DDBJ databases">
        <authorList>
            <person name="Buell R."/>
            <person name="Hamilton J."/>
            <person name="Hostetler J."/>
        </authorList>
    </citation>
    <scope>NUCLEOTIDE SEQUENCE [LARGE SCALE GENOMIC DNA]</scope>
    <source>
        <strain evidence="5">DAOM:BR144</strain>
    </source>
</reference>
<dbReference type="PANTHER" id="PTHR24096:SF149">
    <property type="entry name" value="AMP-BINDING DOMAIN-CONTAINING PROTEIN-RELATED"/>
    <property type="match status" value="1"/>
</dbReference>
<dbReference type="Gene3D" id="3.40.50.12780">
    <property type="entry name" value="N-terminal domain of ligase-like"/>
    <property type="match status" value="1"/>
</dbReference>
<dbReference type="SUPFAM" id="SSF56801">
    <property type="entry name" value="Acetyl-CoA synthetase-like"/>
    <property type="match status" value="2"/>
</dbReference>
<evidence type="ECO:0000256" key="2">
    <source>
        <dbReference type="ARBA" id="ARBA00022598"/>
    </source>
</evidence>
<dbReference type="EMBL" id="GL376625">
    <property type="status" value="NOT_ANNOTATED_CDS"/>
    <property type="molecule type" value="Genomic_DNA"/>
</dbReference>
<dbReference type="HOGENOM" id="CLU_1232005_0_0_1"/>
<dbReference type="AlphaFoldDB" id="K3WMF3"/>
<dbReference type="InParanoid" id="K3WMF3"/>
<dbReference type="GO" id="GO:0016405">
    <property type="term" value="F:CoA-ligase activity"/>
    <property type="evidence" value="ECO:0007669"/>
    <property type="project" value="TreeGrafter"/>
</dbReference>
<organism evidence="4 5">
    <name type="scientific">Globisporangium ultimum (strain ATCC 200006 / CBS 805.95 / DAOM BR144)</name>
    <name type="common">Pythium ultimum</name>
    <dbReference type="NCBI Taxonomy" id="431595"/>
    <lineage>
        <taxon>Eukaryota</taxon>
        <taxon>Sar</taxon>
        <taxon>Stramenopiles</taxon>
        <taxon>Oomycota</taxon>
        <taxon>Peronosporomycetes</taxon>
        <taxon>Pythiales</taxon>
        <taxon>Pythiaceae</taxon>
        <taxon>Globisporangium</taxon>
    </lineage>
</organism>
<dbReference type="STRING" id="431595.K3WMF3"/>
<dbReference type="InterPro" id="IPR000873">
    <property type="entry name" value="AMP-dep_synth/lig_dom"/>
</dbReference>
<evidence type="ECO:0000313" key="5">
    <source>
        <dbReference type="Proteomes" id="UP000019132"/>
    </source>
</evidence>
<dbReference type="eggNOG" id="KOG1176">
    <property type="taxonomic scope" value="Eukaryota"/>
</dbReference>
<comment type="similarity">
    <text evidence="1">Belongs to the ATP-dependent AMP-binding enzyme family.</text>
</comment>
<proteinExistence type="inferred from homology"/>
<dbReference type="VEuPathDB" id="FungiDB:PYU1_G006133"/>
<keyword evidence="2" id="KW-0436">Ligase</keyword>
<evidence type="ECO:0000256" key="1">
    <source>
        <dbReference type="ARBA" id="ARBA00006432"/>
    </source>
</evidence>
<accession>K3WMF3</accession>
<dbReference type="EnsemblProtists" id="PYU1_T006145">
    <property type="protein sequence ID" value="PYU1_T006145"/>
    <property type="gene ID" value="PYU1_G006133"/>
</dbReference>
<evidence type="ECO:0000313" key="4">
    <source>
        <dbReference type="EnsemblProtists" id="PYU1_T006145"/>
    </source>
</evidence>
<dbReference type="PANTHER" id="PTHR24096">
    <property type="entry name" value="LONG-CHAIN-FATTY-ACID--COA LIGASE"/>
    <property type="match status" value="1"/>
</dbReference>
<dbReference type="Proteomes" id="UP000019132">
    <property type="component" value="Unassembled WGS sequence"/>
</dbReference>